<organism evidence="1">
    <name type="scientific">marine sediment metagenome</name>
    <dbReference type="NCBI Taxonomy" id="412755"/>
    <lineage>
        <taxon>unclassified sequences</taxon>
        <taxon>metagenomes</taxon>
        <taxon>ecological metagenomes</taxon>
    </lineage>
</organism>
<proteinExistence type="predicted"/>
<dbReference type="EMBL" id="BARS01054880">
    <property type="protein sequence ID" value="GAG52266.1"/>
    <property type="molecule type" value="Genomic_DNA"/>
</dbReference>
<reference evidence="1" key="1">
    <citation type="journal article" date="2014" name="Front. Microbiol.">
        <title>High frequency of phylogenetically diverse reductive dehalogenase-homologous genes in deep subseafloor sedimentary metagenomes.</title>
        <authorList>
            <person name="Kawai M."/>
            <person name="Futagami T."/>
            <person name="Toyoda A."/>
            <person name="Takaki Y."/>
            <person name="Nishi S."/>
            <person name="Hori S."/>
            <person name="Arai W."/>
            <person name="Tsubouchi T."/>
            <person name="Morono Y."/>
            <person name="Uchiyama I."/>
            <person name="Ito T."/>
            <person name="Fujiyama A."/>
            <person name="Inagaki F."/>
            <person name="Takami H."/>
        </authorList>
    </citation>
    <scope>NUCLEOTIDE SEQUENCE</scope>
    <source>
        <strain evidence="1">Expedition CK06-06</strain>
    </source>
</reference>
<protein>
    <submittedName>
        <fullName evidence="1">Uncharacterized protein</fullName>
    </submittedName>
</protein>
<dbReference type="AlphaFoldDB" id="X0ZW00"/>
<feature type="non-terminal residue" evidence="1">
    <location>
        <position position="1"/>
    </location>
</feature>
<name>X0ZW00_9ZZZZ</name>
<gene>
    <name evidence="1" type="ORF">S01H1_81146</name>
</gene>
<comment type="caution">
    <text evidence="1">The sequence shown here is derived from an EMBL/GenBank/DDBJ whole genome shotgun (WGS) entry which is preliminary data.</text>
</comment>
<accession>X0ZW00</accession>
<evidence type="ECO:0000313" key="1">
    <source>
        <dbReference type="EMBL" id="GAG52266.1"/>
    </source>
</evidence>
<sequence length="58" mass="6593">ESGVNTMNPLSKITEGTFEILDKIVIPEFPCRRCGEGYSFSPFSFCDKCINELIEEEE</sequence>